<evidence type="ECO:0000313" key="4">
    <source>
        <dbReference type="Ensembl" id="ENSUMAP00000005283"/>
    </source>
</evidence>
<feature type="region of interest" description="Disordered" evidence="3">
    <location>
        <begin position="1"/>
        <end position="192"/>
    </location>
</feature>
<evidence type="ECO:0000256" key="2">
    <source>
        <dbReference type="SAM" id="Coils"/>
    </source>
</evidence>
<keyword evidence="1" id="KW-0802">TPR repeat</keyword>
<keyword evidence="2" id="KW-0175">Coiled coil</keyword>
<dbReference type="PANTHER" id="PTHR21581">
    <property type="entry name" value="D-ALANYL-D-ALANINE CARBOXYPEPTIDASE"/>
    <property type="match status" value="1"/>
</dbReference>
<gene>
    <name evidence="4" type="primary">TRAPPC12</name>
</gene>
<proteinExistence type="predicted"/>
<feature type="compositionally biased region" description="Polar residues" evidence="3">
    <location>
        <begin position="219"/>
        <end position="228"/>
    </location>
</feature>
<sequence>MENANGAKQNVTEDSHPAEGQAGSTTAQGEQAQLLYHEETIDLGGDEFGSEENETISEDSNNFVDKLSEHMMESVLISDSPNNSEDDTGDLGCLQDVVEPAEGNTGPSLESLGDEGTVDTLSKDSESDGEGVSKDISDATPDPEHNQVKGVPALGEEGAEDPGPGDGSTRPEGPGCVPPSRQSPPNEEPIPVCTIFSQSLPAHSQQPLLLRDGFESQMVKSPSFSGASETVAKTPPQAVQPSPSLSKFFGDPANTNSLASDFFDSFTTSTFISVSNPNAGSSAPEKLSSLSTPGAERSPGTAEPSHSPGIEKSEAGVSTASLEIPQSPKPFSQIQAVFAGSEDPFATALSMSEMDRRSDAWLPGEGTRDILISVATQQYSTVFVDKESLTMPGLKFDNIQGDAVKDLMLRFLGERAAAKRQVLNAESVEQTFVGLKQLISCKNWRAAVDLCGRLLTAHGQGYGKSGLPTSHTADSLQVQPLWLVIIWDLFGNLDQPDLYYEYYPHVYPGRRGSMVPFSMRILHAELQQYLGNPQESLDRLHKVKAICSKILTNLEQGFAEDGSMSSVTQENRQASIQLWRSRLGRVMCSMANCLLLMKDYVLAVDAYHSVIQYHPEQEPQLLSGIGRIFLQIGDIKTAEKYFQDVEKVTQKLDGLQGKIMVLMNRAFLHLGQNNFAEAHRFFTEILRIDPTNAVAVAGKEGDSFNTQCLKLA</sequence>
<evidence type="ECO:0000256" key="3">
    <source>
        <dbReference type="SAM" id="MobiDB-lite"/>
    </source>
</evidence>
<feature type="repeat" description="TPR" evidence="1">
    <location>
        <begin position="659"/>
        <end position="692"/>
    </location>
</feature>
<evidence type="ECO:0000256" key="1">
    <source>
        <dbReference type="PROSITE-ProRule" id="PRU00339"/>
    </source>
</evidence>
<dbReference type="Gene3D" id="1.25.40.10">
    <property type="entry name" value="Tetratricopeptide repeat domain"/>
    <property type="match status" value="1"/>
</dbReference>
<dbReference type="Ensembl" id="ENSUMAT00000006376.1">
    <property type="protein sequence ID" value="ENSUMAP00000005283.1"/>
    <property type="gene ID" value="ENSUMAG00000003998.1"/>
</dbReference>
<dbReference type="AlphaFoldDB" id="A0A452TBD6"/>
<name>A0A452TBD6_URSMA</name>
<dbReference type="SUPFAM" id="SSF48452">
    <property type="entry name" value="TPR-like"/>
    <property type="match status" value="1"/>
</dbReference>
<dbReference type="GO" id="GO:0030008">
    <property type="term" value="C:TRAPP complex"/>
    <property type="evidence" value="ECO:0007669"/>
    <property type="project" value="TreeGrafter"/>
</dbReference>
<protein>
    <submittedName>
        <fullName evidence="4">Trafficking protein particle complex 12</fullName>
    </submittedName>
</protein>
<feature type="compositionally biased region" description="Acidic residues" evidence="3">
    <location>
        <begin position="44"/>
        <end position="57"/>
    </location>
</feature>
<feature type="compositionally biased region" description="Basic and acidic residues" evidence="3">
    <location>
        <begin position="121"/>
        <end position="147"/>
    </location>
</feature>
<dbReference type="GO" id="GO:0005794">
    <property type="term" value="C:Golgi apparatus"/>
    <property type="evidence" value="ECO:0007669"/>
    <property type="project" value="TreeGrafter"/>
</dbReference>
<dbReference type="SMART" id="SM00028">
    <property type="entry name" value="TPR"/>
    <property type="match status" value="3"/>
</dbReference>
<feature type="coiled-coil region" evidence="2">
    <location>
        <begin position="638"/>
        <end position="665"/>
    </location>
</feature>
<accession>A0A452TBD6</accession>
<feature type="region of interest" description="Disordered" evidence="3">
    <location>
        <begin position="275"/>
        <end position="325"/>
    </location>
</feature>
<dbReference type="PROSITE" id="PS50005">
    <property type="entry name" value="TPR"/>
    <property type="match status" value="1"/>
</dbReference>
<organism evidence="4">
    <name type="scientific">Ursus maritimus</name>
    <name type="common">Polar bear</name>
    <name type="synonym">Thalarctos maritimus</name>
    <dbReference type="NCBI Taxonomy" id="29073"/>
    <lineage>
        <taxon>Eukaryota</taxon>
        <taxon>Metazoa</taxon>
        <taxon>Chordata</taxon>
        <taxon>Craniata</taxon>
        <taxon>Vertebrata</taxon>
        <taxon>Euteleostomi</taxon>
        <taxon>Mammalia</taxon>
        <taxon>Eutheria</taxon>
        <taxon>Laurasiatheria</taxon>
        <taxon>Carnivora</taxon>
        <taxon>Caniformia</taxon>
        <taxon>Ursidae</taxon>
        <taxon>Ursus</taxon>
    </lineage>
</organism>
<feature type="compositionally biased region" description="Polar residues" evidence="3">
    <location>
        <begin position="1"/>
        <end position="10"/>
    </location>
</feature>
<feature type="compositionally biased region" description="Polar residues" evidence="3">
    <location>
        <begin position="22"/>
        <end position="31"/>
    </location>
</feature>
<dbReference type="InterPro" id="IPR019734">
    <property type="entry name" value="TPR_rpt"/>
</dbReference>
<reference evidence="4" key="1">
    <citation type="submission" date="2019-03" db="UniProtKB">
        <authorList>
            <consortium name="Ensembl"/>
        </authorList>
    </citation>
    <scope>IDENTIFICATION</scope>
</reference>
<dbReference type="GeneTree" id="ENSGT00390000002448"/>
<dbReference type="InterPro" id="IPR011990">
    <property type="entry name" value="TPR-like_helical_dom_sf"/>
</dbReference>
<dbReference type="PANTHER" id="PTHR21581:SF6">
    <property type="entry name" value="TRAFFICKING PROTEIN PARTICLE COMPLEX SUBUNIT 12"/>
    <property type="match status" value="1"/>
</dbReference>
<feature type="region of interest" description="Disordered" evidence="3">
    <location>
        <begin position="219"/>
        <end position="251"/>
    </location>
</feature>